<dbReference type="PROSITE" id="PS51318">
    <property type="entry name" value="TAT"/>
    <property type="match status" value="1"/>
</dbReference>
<dbReference type="Proteomes" id="UP000186002">
    <property type="component" value="Unassembled WGS sequence"/>
</dbReference>
<dbReference type="OrthoDB" id="9256212at2"/>
<keyword evidence="1" id="KW-0732">Signal</keyword>
<evidence type="ECO:0008006" key="4">
    <source>
        <dbReference type="Google" id="ProtNLM"/>
    </source>
</evidence>
<sequence>MTGDIKRPFLKAAAMKAGCAAFLLLAAAPAYATADFELNFTFQGAGRHPNPEAFRTNYILACLPAGARTFAGNPADSAGPWDLEMPSYKVGKVEKEYTADQVHMYLWSCNVRPDRVSGIQVTPN</sequence>
<gene>
    <name evidence="2" type="ORF">SAMN05444272_0681</name>
</gene>
<organism evidence="2 3">
    <name type="scientific">Roseibium suaedae</name>
    <dbReference type="NCBI Taxonomy" id="735517"/>
    <lineage>
        <taxon>Bacteria</taxon>
        <taxon>Pseudomonadati</taxon>
        <taxon>Pseudomonadota</taxon>
        <taxon>Alphaproteobacteria</taxon>
        <taxon>Hyphomicrobiales</taxon>
        <taxon>Stappiaceae</taxon>
        <taxon>Roseibium</taxon>
    </lineage>
</organism>
<evidence type="ECO:0000313" key="2">
    <source>
        <dbReference type="EMBL" id="SHL47996.1"/>
    </source>
</evidence>
<dbReference type="RefSeq" id="WP_139250994.1">
    <property type="nucleotide sequence ID" value="NZ_FRBW01000001.1"/>
</dbReference>
<protein>
    <recommendedName>
        <fullName evidence="4">Phospholipid-binding protein</fullName>
    </recommendedName>
</protein>
<name>A0A1M7AZG4_9HYPH</name>
<dbReference type="InterPro" id="IPR006311">
    <property type="entry name" value="TAT_signal"/>
</dbReference>
<feature type="chain" id="PRO_5012974811" description="Phospholipid-binding protein" evidence="1">
    <location>
        <begin position="33"/>
        <end position="124"/>
    </location>
</feature>
<proteinExistence type="predicted"/>
<dbReference type="EMBL" id="FRBW01000001">
    <property type="protein sequence ID" value="SHL47996.1"/>
    <property type="molecule type" value="Genomic_DNA"/>
</dbReference>
<feature type="signal peptide" evidence="1">
    <location>
        <begin position="1"/>
        <end position="32"/>
    </location>
</feature>
<accession>A0A1M7AZG4</accession>
<evidence type="ECO:0000313" key="3">
    <source>
        <dbReference type="Proteomes" id="UP000186002"/>
    </source>
</evidence>
<keyword evidence="3" id="KW-1185">Reference proteome</keyword>
<evidence type="ECO:0000256" key="1">
    <source>
        <dbReference type="SAM" id="SignalP"/>
    </source>
</evidence>
<reference evidence="2 3" key="1">
    <citation type="submission" date="2016-11" db="EMBL/GenBank/DDBJ databases">
        <authorList>
            <person name="Jaros S."/>
            <person name="Januszkiewicz K."/>
            <person name="Wedrychowicz H."/>
        </authorList>
    </citation>
    <scope>NUCLEOTIDE SEQUENCE [LARGE SCALE GENOMIC DNA]</scope>
    <source>
        <strain evidence="2 3">DSM 22153</strain>
    </source>
</reference>
<dbReference type="AlphaFoldDB" id="A0A1M7AZG4"/>